<evidence type="ECO:0008006" key="3">
    <source>
        <dbReference type="Google" id="ProtNLM"/>
    </source>
</evidence>
<proteinExistence type="predicted"/>
<protein>
    <recommendedName>
        <fullName evidence="3">F-box domain-containing protein</fullName>
    </recommendedName>
</protein>
<dbReference type="AlphaFoldDB" id="A0AAV9WBX6"/>
<sequence>MPHILELPDEVTDLILDELGESPDWKLKLADEVTDLTLDELGESPDWKLKLMLTCRHFRQLVLPRFYATCGLGFGRGVSGPVSVLCDRSARTIWRLHQANPQYGQLVKVLDIEFGRRYIAKGPVSNETSDFETTRSVQSVFGQLLPRFDNLRTVKLRRFLIPMMNSVGFRNIYYTLRAVLSCSSLKELSIDISLLTDLMRDSYWETEVQEASHNLFCANYGDPLANLDKLEIRLHEKKFYSRDFDESAVPSLMGILADMLEQPCRSLGSLLFKYEVWSFGHASARRRDHFEFIPEVRVGGRLRLPRLKTLMLSMGDGGRRLFEQYFDFDFRGIKSLSLADLPVENSLGLDFLQKFTGLSTFHVRLSSDTDLESWCANATSLRKACPSLRKVAIFGYFDAEDPIVGGIVKKYCETHNARIERFKVPQGFAVSNVDLLFGFSVSMLGQAIQDDDSKLYFYHPYAA</sequence>
<accession>A0AAV9WBX6</accession>
<comment type="caution">
    <text evidence="1">The sequence shown here is derived from an EMBL/GenBank/DDBJ whole genome shotgun (WGS) entry which is preliminary data.</text>
</comment>
<dbReference type="Proteomes" id="UP001370758">
    <property type="component" value="Unassembled WGS sequence"/>
</dbReference>
<evidence type="ECO:0000313" key="1">
    <source>
        <dbReference type="EMBL" id="KAK6504973.1"/>
    </source>
</evidence>
<name>A0AAV9WBX6_9PEZI</name>
<dbReference type="EMBL" id="JAVHJL010000004">
    <property type="protein sequence ID" value="KAK6504973.1"/>
    <property type="molecule type" value="Genomic_DNA"/>
</dbReference>
<organism evidence="1 2">
    <name type="scientific">Arthrobotrys musiformis</name>
    <dbReference type="NCBI Taxonomy" id="47236"/>
    <lineage>
        <taxon>Eukaryota</taxon>
        <taxon>Fungi</taxon>
        <taxon>Dikarya</taxon>
        <taxon>Ascomycota</taxon>
        <taxon>Pezizomycotina</taxon>
        <taxon>Orbiliomycetes</taxon>
        <taxon>Orbiliales</taxon>
        <taxon>Orbiliaceae</taxon>
        <taxon>Arthrobotrys</taxon>
    </lineage>
</organism>
<keyword evidence="2" id="KW-1185">Reference proteome</keyword>
<gene>
    <name evidence="1" type="ORF">TWF481_006906</name>
</gene>
<reference evidence="1 2" key="1">
    <citation type="submission" date="2023-08" db="EMBL/GenBank/DDBJ databases">
        <authorList>
            <person name="Palmer J.M."/>
        </authorList>
    </citation>
    <scope>NUCLEOTIDE SEQUENCE [LARGE SCALE GENOMIC DNA]</scope>
    <source>
        <strain evidence="1 2">TWF481</strain>
    </source>
</reference>
<evidence type="ECO:0000313" key="2">
    <source>
        <dbReference type="Proteomes" id="UP001370758"/>
    </source>
</evidence>